<name>A0A940WHC6_9ACTN</name>
<dbReference type="GO" id="GO:0003824">
    <property type="term" value="F:catalytic activity"/>
    <property type="evidence" value="ECO:0007669"/>
    <property type="project" value="InterPro"/>
</dbReference>
<dbReference type="Proteomes" id="UP000674234">
    <property type="component" value="Unassembled WGS sequence"/>
</dbReference>
<protein>
    <recommendedName>
        <fullName evidence="1">Nucleoside phosphorylase domain-containing protein</fullName>
    </recommendedName>
</protein>
<evidence type="ECO:0000313" key="3">
    <source>
        <dbReference type="Proteomes" id="UP000674234"/>
    </source>
</evidence>
<comment type="caution">
    <text evidence="2">The sequence shown here is derived from an EMBL/GenBank/DDBJ whole genome shotgun (WGS) entry which is preliminary data.</text>
</comment>
<sequence length="217" mass="22001">MTALVICTALGVEARAVRRGLRGLTGLAGVAGVNGLAGLTEPPVVFRTGMGPERAARAAARLPPWTALAVTGFGGAVDATLRPGDVLVATEVRCGNRSWPCPSAAFLESELARAGLPAGTGPLVTSARIVGGVTRGRLARQGARAVDMESAPLAEAAGPRPFAALRVIVDAPGAPLPSLAALRGALSARITLGRIGPVLVRWAARETCPQNRKEAGP</sequence>
<proteinExistence type="predicted"/>
<dbReference type="InterPro" id="IPR000845">
    <property type="entry name" value="Nucleoside_phosphorylase_d"/>
</dbReference>
<evidence type="ECO:0000259" key="1">
    <source>
        <dbReference type="Pfam" id="PF01048"/>
    </source>
</evidence>
<accession>A0A940WHC6</accession>
<dbReference type="Gene3D" id="3.40.50.1580">
    <property type="entry name" value="Nucleoside phosphorylase domain"/>
    <property type="match status" value="1"/>
</dbReference>
<dbReference type="RefSeq" id="WP_210155334.1">
    <property type="nucleotide sequence ID" value="NZ_JAFCNB010000004.1"/>
</dbReference>
<gene>
    <name evidence="2" type="ORF">JOL79_09425</name>
</gene>
<organism evidence="2 3">
    <name type="scientific">Microbispora oryzae</name>
    <dbReference type="NCBI Taxonomy" id="2806554"/>
    <lineage>
        <taxon>Bacteria</taxon>
        <taxon>Bacillati</taxon>
        <taxon>Actinomycetota</taxon>
        <taxon>Actinomycetes</taxon>
        <taxon>Streptosporangiales</taxon>
        <taxon>Streptosporangiaceae</taxon>
        <taxon>Microbispora</taxon>
    </lineage>
</organism>
<reference evidence="2" key="1">
    <citation type="submission" date="2021-02" db="EMBL/GenBank/DDBJ databases">
        <title>Draft genome sequence of Microbispora sp. RL4-1S isolated from rice leaves in Thailand.</title>
        <authorList>
            <person name="Muangham S."/>
            <person name="Duangmal K."/>
        </authorList>
    </citation>
    <scope>NUCLEOTIDE SEQUENCE</scope>
    <source>
        <strain evidence="2">RL4-1S</strain>
    </source>
</reference>
<dbReference type="GO" id="GO:0009116">
    <property type="term" value="P:nucleoside metabolic process"/>
    <property type="evidence" value="ECO:0007669"/>
    <property type="project" value="InterPro"/>
</dbReference>
<keyword evidence="3" id="KW-1185">Reference proteome</keyword>
<dbReference type="Pfam" id="PF01048">
    <property type="entry name" value="PNP_UDP_1"/>
    <property type="match status" value="1"/>
</dbReference>
<dbReference type="InterPro" id="IPR035994">
    <property type="entry name" value="Nucleoside_phosphorylase_sf"/>
</dbReference>
<evidence type="ECO:0000313" key="2">
    <source>
        <dbReference type="EMBL" id="MBP2704027.1"/>
    </source>
</evidence>
<dbReference type="EMBL" id="JAFCNB010000004">
    <property type="protein sequence ID" value="MBP2704027.1"/>
    <property type="molecule type" value="Genomic_DNA"/>
</dbReference>
<feature type="domain" description="Nucleoside phosphorylase" evidence="1">
    <location>
        <begin position="40"/>
        <end position="170"/>
    </location>
</feature>
<dbReference type="AlphaFoldDB" id="A0A940WHC6"/>
<dbReference type="SUPFAM" id="SSF53167">
    <property type="entry name" value="Purine and uridine phosphorylases"/>
    <property type="match status" value="1"/>
</dbReference>